<dbReference type="EMBL" id="JBBMFC010000011">
    <property type="protein sequence ID" value="MEQ2578687.1"/>
    <property type="molecule type" value="Genomic_DNA"/>
</dbReference>
<dbReference type="NCBIfam" id="NF000840">
    <property type="entry name" value="PRK00071.1-3"/>
    <property type="match status" value="1"/>
</dbReference>
<accession>A0ABV1I0H6</accession>
<evidence type="ECO:0000256" key="9">
    <source>
        <dbReference type="ARBA" id="ARBA00048721"/>
    </source>
</evidence>
<evidence type="ECO:0000256" key="7">
    <source>
        <dbReference type="ARBA" id="ARBA00022840"/>
    </source>
</evidence>
<dbReference type="Pfam" id="PF01467">
    <property type="entry name" value="CTP_transf_like"/>
    <property type="match status" value="1"/>
</dbReference>
<dbReference type="GO" id="GO:0004515">
    <property type="term" value="F:nicotinate-nucleotide adenylyltransferase activity"/>
    <property type="evidence" value="ECO:0007669"/>
    <property type="project" value="UniProtKB-EC"/>
</dbReference>
<dbReference type="CDD" id="cd02165">
    <property type="entry name" value="NMNAT"/>
    <property type="match status" value="1"/>
</dbReference>
<keyword evidence="5 10" id="KW-0548">Nucleotidyltransferase</keyword>
<keyword evidence="14" id="KW-1185">Reference proteome</keyword>
<comment type="caution">
    <text evidence="13">The sequence shown here is derived from an EMBL/GenBank/DDBJ whole genome shotgun (WGS) entry which is preliminary data.</text>
</comment>
<organism evidence="13 14">
    <name type="scientific">Hominiventricola aquisgranensis</name>
    <dbReference type="NCBI Taxonomy" id="3133164"/>
    <lineage>
        <taxon>Bacteria</taxon>
        <taxon>Bacillati</taxon>
        <taxon>Bacillota</taxon>
        <taxon>Clostridia</taxon>
        <taxon>Lachnospirales</taxon>
        <taxon>Lachnospiraceae</taxon>
        <taxon>Hominiventricola</taxon>
    </lineage>
</organism>
<dbReference type="InterPro" id="IPR014729">
    <property type="entry name" value="Rossmann-like_a/b/a_fold"/>
</dbReference>
<dbReference type="EC" id="2.7.7.18" evidence="10"/>
<dbReference type="PANTHER" id="PTHR39321">
    <property type="entry name" value="NICOTINATE-NUCLEOTIDE ADENYLYLTRANSFERASE-RELATED"/>
    <property type="match status" value="1"/>
</dbReference>
<feature type="coiled-coil region" evidence="11">
    <location>
        <begin position="133"/>
        <end position="160"/>
    </location>
</feature>
<evidence type="ECO:0000313" key="13">
    <source>
        <dbReference type="EMBL" id="MEQ2578687.1"/>
    </source>
</evidence>
<evidence type="ECO:0000313" key="14">
    <source>
        <dbReference type="Proteomes" id="UP001470288"/>
    </source>
</evidence>
<evidence type="ECO:0000256" key="6">
    <source>
        <dbReference type="ARBA" id="ARBA00022741"/>
    </source>
</evidence>
<comment type="similarity">
    <text evidence="10">Belongs to the NadD family.</text>
</comment>
<comment type="catalytic activity">
    <reaction evidence="9 10">
        <text>nicotinate beta-D-ribonucleotide + ATP + H(+) = deamido-NAD(+) + diphosphate</text>
        <dbReference type="Rhea" id="RHEA:22860"/>
        <dbReference type="ChEBI" id="CHEBI:15378"/>
        <dbReference type="ChEBI" id="CHEBI:30616"/>
        <dbReference type="ChEBI" id="CHEBI:33019"/>
        <dbReference type="ChEBI" id="CHEBI:57502"/>
        <dbReference type="ChEBI" id="CHEBI:58437"/>
        <dbReference type="EC" id="2.7.7.18"/>
    </reaction>
</comment>
<keyword evidence="8 10" id="KW-0520">NAD</keyword>
<evidence type="ECO:0000256" key="2">
    <source>
        <dbReference type="ARBA" id="ARBA00005019"/>
    </source>
</evidence>
<evidence type="ECO:0000256" key="5">
    <source>
        <dbReference type="ARBA" id="ARBA00022695"/>
    </source>
</evidence>
<evidence type="ECO:0000256" key="10">
    <source>
        <dbReference type="HAMAP-Rule" id="MF_00244"/>
    </source>
</evidence>
<keyword evidence="6 10" id="KW-0547">Nucleotide-binding</keyword>
<proteinExistence type="inferred from homology"/>
<gene>
    <name evidence="10 13" type="primary">nadD</name>
    <name evidence="13" type="ORF">WMO62_07515</name>
</gene>
<comment type="function">
    <text evidence="1 10">Catalyzes the reversible adenylation of nicotinate mononucleotide (NaMN) to nicotinic acid adenine dinucleotide (NaAD).</text>
</comment>
<dbReference type="InterPro" id="IPR005248">
    <property type="entry name" value="NadD/NMNAT"/>
</dbReference>
<dbReference type="SUPFAM" id="SSF52374">
    <property type="entry name" value="Nucleotidylyl transferase"/>
    <property type="match status" value="1"/>
</dbReference>
<evidence type="ECO:0000256" key="4">
    <source>
        <dbReference type="ARBA" id="ARBA00022679"/>
    </source>
</evidence>
<evidence type="ECO:0000259" key="12">
    <source>
        <dbReference type="Pfam" id="PF01467"/>
    </source>
</evidence>
<dbReference type="Gene3D" id="3.40.50.620">
    <property type="entry name" value="HUPs"/>
    <property type="match status" value="1"/>
</dbReference>
<evidence type="ECO:0000256" key="11">
    <source>
        <dbReference type="SAM" id="Coils"/>
    </source>
</evidence>
<sequence length="204" mass="23546">MAKRKIGLMGGTFDPVHNAHLALAQQAYRQFSLDEVWMLPNGNPPHKRDHSKADVNMRLDMLRLAVKGLSYVKVCDLEQSKDAYHYTFQTLLTLNRMYPEVQFYFIMGADSLFDFEDWREPGIISQECILLAAARDHCRLEEIQQQIRMLKEKYDADIRILNTPDMEIASADIRGRIAGGEDISQMLPAEVEAYIRSHHLYEKG</sequence>
<keyword evidence="3 10" id="KW-0662">Pyridine nucleotide biosynthesis</keyword>
<feature type="domain" description="Cytidyltransferase-like" evidence="12">
    <location>
        <begin position="8"/>
        <end position="174"/>
    </location>
</feature>
<evidence type="ECO:0000256" key="8">
    <source>
        <dbReference type="ARBA" id="ARBA00023027"/>
    </source>
</evidence>
<dbReference type="NCBIfam" id="TIGR00482">
    <property type="entry name" value="nicotinate (nicotinamide) nucleotide adenylyltransferase"/>
    <property type="match status" value="1"/>
</dbReference>
<dbReference type="RefSeq" id="WP_349144281.1">
    <property type="nucleotide sequence ID" value="NZ_JBBMFC010000011.1"/>
</dbReference>
<evidence type="ECO:0000256" key="3">
    <source>
        <dbReference type="ARBA" id="ARBA00022642"/>
    </source>
</evidence>
<comment type="pathway">
    <text evidence="2 10">Cofactor biosynthesis; NAD(+) biosynthesis; deamido-NAD(+) from nicotinate D-ribonucleotide: step 1/1.</text>
</comment>
<reference evidence="13 14" key="1">
    <citation type="submission" date="2024-03" db="EMBL/GenBank/DDBJ databases">
        <title>Human intestinal bacterial collection.</title>
        <authorList>
            <person name="Pauvert C."/>
            <person name="Hitch T.C.A."/>
            <person name="Clavel T."/>
        </authorList>
    </citation>
    <scope>NUCLEOTIDE SEQUENCE [LARGE SCALE GENOMIC DNA]</scope>
    <source>
        <strain evidence="13 14">CLA-AA-H78B</strain>
    </source>
</reference>
<dbReference type="Proteomes" id="UP001470288">
    <property type="component" value="Unassembled WGS sequence"/>
</dbReference>
<protein>
    <recommendedName>
        <fullName evidence="10">Probable nicotinate-nucleotide adenylyltransferase</fullName>
        <ecNumber evidence="10">2.7.7.18</ecNumber>
    </recommendedName>
    <alternativeName>
        <fullName evidence="10">Deamido-NAD(+) diphosphorylase</fullName>
    </alternativeName>
    <alternativeName>
        <fullName evidence="10">Deamido-NAD(+) pyrophosphorylase</fullName>
    </alternativeName>
    <alternativeName>
        <fullName evidence="10">Nicotinate mononucleotide adenylyltransferase</fullName>
        <shortName evidence="10">NaMN adenylyltransferase</shortName>
    </alternativeName>
</protein>
<dbReference type="InterPro" id="IPR004821">
    <property type="entry name" value="Cyt_trans-like"/>
</dbReference>
<keyword evidence="11" id="KW-0175">Coiled coil</keyword>
<keyword evidence="4 10" id="KW-0808">Transferase</keyword>
<dbReference type="HAMAP" id="MF_00244">
    <property type="entry name" value="NaMN_adenylyltr"/>
    <property type="match status" value="1"/>
</dbReference>
<name>A0ABV1I0H6_9FIRM</name>
<dbReference type="PANTHER" id="PTHR39321:SF3">
    <property type="entry name" value="PHOSPHOPANTETHEINE ADENYLYLTRANSFERASE"/>
    <property type="match status" value="1"/>
</dbReference>
<dbReference type="NCBIfam" id="TIGR00125">
    <property type="entry name" value="cyt_tran_rel"/>
    <property type="match status" value="1"/>
</dbReference>
<keyword evidence="7 10" id="KW-0067">ATP-binding</keyword>
<evidence type="ECO:0000256" key="1">
    <source>
        <dbReference type="ARBA" id="ARBA00002324"/>
    </source>
</evidence>